<gene>
    <name evidence="7" type="ORF">I4J89_28390</name>
</gene>
<dbReference type="InterPro" id="IPR001584">
    <property type="entry name" value="Integrase_cat-core"/>
</dbReference>
<dbReference type="PROSITE" id="PS50994">
    <property type="entry name" value="INTEGRASE"/>
    <property type="match status" value="1"/>
</dbReference>
<dbReference type="PANTHER" id="PTHR10948">
    <property type="entry name" value="TRANSPOSASE"/>
    <property type="match status" value="1"/>
</dbReference>
<dbReference type="Pfam" id="PF13936">
    <property type="entry name" value="HTH_38"/>
    <property type="match status" value="1"/>
</dbReference>
<evidence type="ECO:0000313" key="8">
    <source>
        <dbReference type="Proteomes" id="UP000598146"/>
    </source>
</evidence>
<reference evidence="7" key="1">
    <citation type="submission" date="2020-11" db="EMBL/GenBank/DDBJ databases">
        <title>Isolation and identification of active actinomycetes.</title>
        <authorList>
            <person name="Sun X."/>
        </authorList>
    </citation>
    <scope>NUCLEOTIDE SEQUENCE</scope>
    <source>
        <strain evidence="7">NEAU-A11</strain>
    </source>
</reference>
<comment type="function">
    <text evidence="1">Required for the transposition of the insertion element.</text>
</comment>
<dbReference type="SUPFAM" id="SSF46689">
    <property type="entry name" value="Homeodomain-like"/>
    <property type="match status" value="1"/>
</dbReference>
<comment type="similarity">
    <text evidence="2">Belongs to the transposase IS30 family.</text>
</comment>
<dbReference type="GO" id="GO:0015074">
    <property type="term" value="P:DNA integration"/>
    <property type="evidence" value="ECO:0007669"/>
    <property type="project" value="InterPro"/>
</dbReference>
<feature type="domain" description="Integrase catalytic" evidence="6">
    <location>
        <begin position="175"/>
        <end position="338"/>
    </location>
</feature>
<evidence type="ECO:0000256" key="5">
    <source>
        <dbReference type="ARBA" id="ARBA00023172"/>
    </source>
</evidence>
<evidence type="ECO:0000256" key="4">
    <source>
        <dbReference type="ARBA" id="ARBA00023125"/>
    </source>
</evidence>
<dbReference type="AlphaFoldDB" id="A0A931G018"/>
<dbReference type="PANTHER" id="PTHR10948:SF23">
    <property type="entry name" value="TRANSPOSASE INSI FOR INSERTION SEQUENCE ELEMENT IS30A-RELATED"/>
    <property type="match status" value="1"/>
</dbReference>
<keyword evidence="3" id="KW-0815">Transposition</keyword>
<proteinExistence type="inferred from homology"/>
<keyword evidence="5" id="KW-0233">DNA recombination</keyword>
<dbReference type="Gene3D" id="3.30.420.10">
    <property type="entry name" value="Ribonuclease H-like superfamily/Ribonuclease H"/>
    <property type="match status" value="1"/>
</dbReference>
<evidence type="ECO:0000256" key="1">
    <source>
        <dbReference type="ARBA" id="ARBA00002190"/>
    </source>
</evidence>
<evidence type="ECO:0000256" key="3">
    <source>
        <dbReference type="ARBA" id="ARBA00022578"/>
    </source>
</evidence>
<dbReference type="Pfam" id="PF00665">
    <property type="entry name" value="rve"/>
    <property type="match status" value="1"/>
</dbReference>
<evidence type="ECO:0000256" key="2">
    <source>
        <dbReference type="ARBA" id="ARBA00006363"/>
    </source>
</evidence>
<dbReference type="GO" id="GO:0004803">
    <property type="term" value="F:transposase activity"/>
    <property type="evidence" value="ECO:0007669"/>
    <property type="project" value="InterPro"/>
</dbReference>
<dbReference type="InterPro" id="IPR012337">
    <property type="entry name" value="RNaseH-like_sf"/>
</dbReference>
<dbReference type="GO" id="GO:0006313">
    <property type="term" value="P:DNA transposition"/>
    <property type="evidence" value="ECO:0007669"/>
    <property type="project" value="InterPro"/>
</dbReference>
<dbReference type="Proteomes" id="UP000598146">
    <property type="component" value="Unassembled WGS sequence"/>
</dbReference>
<keyword evidence="8" id="KW-1185">Reference proteome</keyword>
<comment type="caution">
    <text evidence="7">The sequence shown here is derived from an EMBL/GenBank/DDBJ whole genome shotgun (WGS) entry which is preliminary data.</text>
</comment>
<dbReference type="Gene3D" id="1.10.10.60">
    <property type="entry name" value="Homeodomain-like"/>
    <property type="match status" value="1"/>
</dbReference>
<accession>A0A931G018</accession>
<dbReference type="InterPro" id="IPR036397">
    <property type="entry name" value="RNaseH_sf"/>
</dbReference>
<protein>
    <submittedName>
        <fullName evidence="7">IS30 family transposase</fullName>
    </submittedName>
</protein>
<name>A0A931G018_9ACTN</name>
<keyword evidence="4" id="KW-0238">DNA-binding</keyword>
<organism evidence="7 8">
    <name type="scientific">Actinoplanes aureus</name>
    <dbReference type="NCBI Taxonomy" id="2792083"/>
    <lineage>
        <taxon>Bacteria</taxon>
        <taxon>Bacillati</taxon>
        <taxon>Actinomycetota</taxon>
        <taxon>Actinomycetes</taxon>
        <taxon>Micromonosporales</taxon>
        <taxon>Micromonosporaceae</taxon>
        <taxon>Actinoplanes</taxon>
    </lineage>
</organism>
<dbReference type="InterPro" id="IPR025246">
    <property type="entry name" value="IS30-like_HTH"/>
</dbReference>
<evidence type="ECO:0000259" key="6">
    <source>
        <dbReference type="PROSITE" id="PS50994"/>
    </source>
</evidence>
<dbReference type="NCBIfam" id="NF033563">
    <property type="entry name" value="transpos_IS30"/>
    <property type="match status" value="1"/>
</dbReference>
<dbReference type="InterPro" id="IPR053392">
    <property type="entry name" value="Transposase_IS30-like"/>
</dbReference>
<evidence type="ECO:0000313" key="7">
    <source>
        <dbReference type="EMBL" id="MBG0565380.1"/>
    </source>
</evidence>
<dbReference type="InterPro" id="IPR051917">
    <property type="entry name" value="Transposase-Integrase"/>
</dbReference>
<dbReference type="InterPro" id="IPR009057">
    <property type="entry name" value="Homeodomain-like_sf"/>
</dbReference>
<sequence length="340" mass="39326">MPPARLAEAARSGRYLSLLERQRIATLRAQGLSMRAIADRLGRAPSTVSRELRRNVRPHDRGVYDGDLAHARARQRAHRPRTSRVLADAELRQLVQGRLEQEWSPQQIAAWLRLVHPTRADWHVCHETIYQALYRGDRGLSRRLTRHLRTGRPLRKRRRRADQRRCRFIAPALLIEHRPPVVEDRIRIGDWERDLIVGRQNRSAIATLVDRTSRFLRLVHLPGERTAENVRDALLAVLSELPAQVRLSLTWDQGSEMACHDQIAPLLRDGVFFAHPGRPWQRGSNENTNGLLRQYFPKRTDLSVHTAADLRAVEQRLNHRPRKVLGWRTPTEVFIAAMTP</sequence>
<dbReference type="PROSITE" id="PS01043">
    <property type="entry name" value="TRANSPOSASE_IS30"/>
    <property type="match status" value="1"/>
</dbReference>
<dbReference type="EMBL" id="JADQTO010000014">
    <property type="protein sequence ID" value="MBG0565380.1"/>
    <property type="molecule type" value="Genomic_DNA"/>
</dbReference>
<dbReference type="GO" id="GO:0003677">
    <property type="term" value="F:DNA binding"/>
    <property type="evidence" value="ECO:0007669"/>
    <property type="project" value="UniProtKB-KW"/>
</dbReference>
<dbReference type="SUPFAM" id="SSF53098">
    <property type="entry name" value="Ribonuclease H-like"/>
    <property type="match status" value="1"/>
</dbReference>
<dbReference type="InterPro" id="IPR001598">
    <property type="entry name" value="Transposase_IS30_CS"/>
</dbReference>
<dbReference type="GO" id="GO:0005829">
    <property type="term" value="C:cytosol"/>
    <property type="evidence" value="ECO:0007669"/>
    <property type="project" value="TreeGrafter"/>
</dbReference>